<dbReference type="PANTHER" id="PTHR45969:SF9">
    <property type="entry name" value="RING-TYPE DOMAIN-CONTAINING PROTEIN"/>
    <property type="match status" value="1"/>
</dbReference>
<dbReference type="SUPFAM" id="SSF57850">
    <property type="entry name" value="RING/U-box"/>
    <property type="match status" value="1"/>
</dbReference>
<dbReference type="KEGG" id="dzi:111308378"/>
<accession>A0A6P6AC29</accession>
<dbReference type="GeneID" id="111308378"/>
<dbReference type="Gene3D" id="3.30.40.10">
    <property type="entry name" value="Zinc/RING finger domain, C3HC4 (zinc finger)"/>
    <property type="match status" value="1"/>
</dbReference>
<dbReference type="GO" id="GO:0016567">
    <property type="term" value="P:protein ubiquitination"/>
    <property type="evidence" value="ECO:0007669"/>
    <property type="project" value="TreeGrafter"/>
</dbReference>
<evidence type="ECO:0000256" key="4">
    <source>
        <dbReference type="PROSITE-ProRule" id="PRU00175"/>
    </source>
</evidence>
<keyword evidence="2 4" id="KW-0863">Zinc-finger</keyword>
<dbReference type="GO" id="GO:0008270">
    <property type="term" value="F:zinc ion binding"/>
    <property type="evidence" value="ECO:0007669"/>
    <property type="project" value="UniProtKB-KW"/>
</dbReference>
<evidence type="ECO:0000256" key="1">
    <source>
        <dbReference type="ARBA" id="ARBA00022723"/>
    </source>
</evidence>
<evidence type="ECO:0000259" key="5">
    <source>
        <dbReference type="PROSITE" id="PS50089"/>
    </source>
</evidence>
<evidence type="ECO:0000313" key="7">
    <source>
        <dbReference type="RefSeq" id="XP_022762435.1"/>
    </source>
</evidence>
<keyword evidence="3" id="KW-0862">Zinc</keyword>
<dbReference type="AlphaFoldDB" id="A0A6P6AC29"/>
<dbReference type="InterPro" id="IPR013083">
    <property type="entry name" value="Znf_RING/FYVE/PHD"/>
</dbReference>
<reference evidence="7" key="1">
    <citation type="submission" date="2025-08" db="UniProtKB">
        <authorList>
            <consortium name="RefSeq"/>
        </authorList>
    </citation>
    <scope>IDENTIFICATION</scope>
    <source>
        <tissue evidence="7">Fruit stalk</tissue>
    </source>
</reference>
<evidence type="ECO:0000256" key="2">
    <source>
        <dbReference type="ARBA" id="ARBA00022771"/>
    </source>
</evidence>
<dbReference type="SMART" id="SM00184">
    <property type="entry name" value="RING"/>
    <property type="match status" value="1"/>
</dbReference>
<name>A0A6P6AC29_DURZI</name>
<dbReference type="RefSeq" id="XP_022762435.1">
    <property type="nucleotide sequence ID" value="XM_022906700.1"/>
</dbReference>
<keyword evidence="6" id="KW-1185">Reference proteome</keyword>
<evidence type="ECO:0000313" key="6">
    <source>
        <dbReference type="Proteomes" id="UP000515121"/>
    </source>
</evidence>
<dbReference type="Pfam" id="PF13639">
    <property type="entry name" value="zf-RING_2"/>
    <property type="match status" value="1"/>
</dbReference>
<dbReference type="Proteomes" id="UP000515121">
    <property type="component" value="Unplaced"/>
</dbReference>
<protein>
    <submittedName>
        <fullName evidence="7">RING-H2 finger protein ATL18-like</fullName>
    </submittedName>
</protein>
<sequence>MISLMCSNSDLSTAALIFYTCVWIPYLQLKKALLRVLGFVFPWYQAEESCQVMNVCLPVARFEDLKLSNGSRGSTNGEEVEEVCSICLVEFEKEDVVSQLHKCGHLFHMNCIEKWLDRDQFTCPLCRSFLFANTNSSHTKCGTDSPQTTSNLLSSWLSF</sequence>
<dbReference type="PANTHER" id="PTHR45969">
    <property type="entry name" value="RING ZINC FINGER PROTEIN-RELATED"/>
    <property type="match status" value="1"/>
</dbReference>
<proteinExistence type="predicted"/>
<organism evidence="6 7">
    <name type="scientific">Durio zibethinus</name>
    <name type="common">Durian</name>
    <dbReference type="NCBI Taxonomy" id="66656"/>
    <lineage>
        <taxon>Eukaryota</taxon>
        <taxon>Viridiplantae</taxon>
        <taxon>Streptophyta</taxon>
        <taxon>Embryophyta</taxon>
        <taxon>Tracheophyta</taxon>
        <taxon>Spermatophyta</taxon>
        <taxon>Magnoliopsida</taxon>
        <taxon>eudicotyledons</taxon>
        <taxon>Gunneridae</taxon>
        <taxon>Pentapetalae</taxon>
        <taxon>rosids</taxon>
        <taxon>malvids</taxon>
        <taxon>Malvales</taxon>
        <taxon>Malvaceae</taxon>
        <taxon>Helicteroideae</taxon>
        <taxon>Durio</taxon>
    </lineage>
</organism>
<feature type="domain" description="RING-type" evidence="5">
    <location>
        <begin position="84"/>
        <end position="127"/>
    </location>
</feature>
<dbReference type="GO" id="GO:0061630">
    <property type="term" value="F:ubiquitin protein ligase activity"/>
    <property type="evidence" value="ECO:0007669"/>
    <property type="project" value="TreeGrafter"/>
</dbReference>
<dbReference type="InterPro" id="IPR001841">
    <property type="entry name" value="Znf_RING"/>
</dbReference>
<gene>
    <name evidence="7" type="primary">LOC111308378</name>
</gene>
<evidence type="ECO:0000256" key="3">
    <source>
        <dbReference type="ARBA" id="ARBA00022833"/>
    </source>
</evidence>
<dbReference type="OrthoDB" id="8062037at2759"/>
<keyword evidence="1" id="KW-0479">Metal-binding</keyword>
<dbReference type="PROSITE" id="PS50089">
    <property type="entry name" value="ZF_RING_2"/>
    <property type="match status" value="1"/>
</dbReference>